<name>A0A3M7RU20_BRAPC</name>
<dbReference type="Proteomes" id="UP000276133">
    <property type="component" value="Unassembled WGS sequence"/>
</dbReference>
<sequence length="72" mass="8235">MTSKFSINFTRKGQVMTLTRISQDHQKNNQRKSGENFSDFWKESKGTILQTSAAGQTKVALLFSFTEQVFDI</sequence>
<reference evidence="1 2" key="1">
    <citation type="journal article" date="2018" name="Sci. Rep.">
        <title>Genomic signatures of local adaptation to the degree of environmental predictability in rotifers.</title>
        <authorList>
            <person name="Franch-Gras L."/>
            <person name="Hahn C."/>
            <person name="Garcia-Roger E.M."/>
            <person name="Carmona M.J."/>
            <person name="Serra M."/>
            <person name="Gomez A."/>
        </authorList>
    </citation>
    <scope>NUCLEOTIDE SEQUENCE [LARGE SCALE GENOMIC DNA]</scope>
    <source>
        <strain evidence="1">HYR1</strain>
    </source>
</reference>
<evidence type="ECO:0000313" key="1">
    <source>
        <dbReference type="EMBL" id="RNA26835.1"/>
    </source>
</evidence>
<accession>A0A3M7RU20</accession>
<comment type="caution">
    <text evidence="1">The sequence shown here is derived from an EMBL/GenBank/DDBJ whole genome shotgun (WGS) entry which is preliminary data.</text>
</comment>
<evidence type="ECO:0000313" key="2">
    <source>
        <dbReference type="Proteomes" id="UP000276133"/>
    </source>
</evidence>
<protein>
    <submittedName>
        <fullName evidence="1">Uncharacterized protein</fullName>
    </submittedName>
</protein>
<keyword evidence="2" id="KW-1185">Reference proteome</keyword>
<dbReference type="AlphaFoldDB" id="A0A3M7RU20"/>
<organism evidence="1 2">
    <name type="scientific">Brachionus plicatilis</name>
    <name type="common">Marine rotifer</name>
    <name type="synonym">Brachionus muelleri</name>
    <dbReference type="NCBI Taxonomy" id="10195"/>
    <lineage>
        <taxon>Eukaryota</taxon>
        <taxon>Metazoa</taxon>
        <taxon>Spiralia</taxon>
        <taxon>Gnathifera</taxon>
        <taxon>Rotifera</taxon>
        <taxon>Eurotatoria</taxon>
        <taxon>Monogononta</taxon>
        <taxon>Pseudotrocha</taxon>
        <taxon>Ploima</taxon>
        <taxon>Brachionidae</taxon>
        <taxon>Brachionus</taxon>
    </lineage>
</organism>
<proteinExistence type="predicted"/>
<dbReference type="EMBL" id="REGN01002663">
    <property type="protein sequence ID" value="RNA26835.1"/>
    <property type="molecule type" value="Genomic_DNA"/>
</dbReference>
<gene>
    <name evidence="1" type="ORF">BpHYR1_048291</name>
</gene>